<dbReference type="eggNOG" id="COG3945">
    <property type="taxonomic scope" value="Bacteria"/>
</dbReference>
<feature type="domain" description="Hemerythrin-like" evidence="1">
    <location>
        <begin position="6"/>
        <end position="119"/>
    </location>
</feature>
<protein>
    <recommendedName>
        <fullName evidence="1">Hemerythrin-like domain-containing protein</fullName>
    </recommendedName>
</protein>
<dbReference type="RefSeq" id="WP_005940148.1">
    <property type="nucleotide sequence ID" value="NZ_ATVK01000050.1"/>
</dbReference>
<dbReference type="Gene3D" id="1.20.120.520">
    <property type="entry name" value="nmb1532 protein domain like"/>
    <property type="match status" value="1"/>
</dbReference>
<accession>L7L912</accession>
<evidence type="ECO:0000313" key="3">
    <source>
        <dbReference type="Proteomes" id="UP000053405"/>
    </source>
</evidence>
<dbReference type="EMBL" id="BANT01000022">
    <property type="protein sequence ID" value="GAC57635.1"/>
    <property type="molecule type" value="Genomic_DNA"/>
</dbReference>
<gene>
    <name evidence="2" type="ORF">GOHSU_22_00950</name>
</gene>
<dbReference type="Pfam" id="PF01814">
    <property type="entry name" value="Hemerythrin"/>
    <property type="match status" value="1"/>
</dbReference>
<keyword evidence="3" id="KW-1185">Reference proteome</keyword>
<evidence type="ECO:0000259" key="1">
    <source>
        <dbReference type="Pfam" id="PF01814"/>
    </source>
</evidence>
<dbReference type="InterPro" id="IPR012312">
    <property type="entry name" value="Hemerythrin-like"/>
</dbReference>
<evidence type="ECO:0000313" key="2">
    <source>
        <dbReference type="EMBL" id="GAC57635.1"/>
    </source>
</evidence>
<proteinExistence type="predicted"/>
<sequence length="148" mass="16514">MPLLRDYTAEHERVINLGADAIRALDAGDTTAAQRFTGRLATQLRSHWRGEEDGIFAALLNNDDIFAAHIEPLIAEHRSLDQFLTVVDLTRSDHRDRLRAEVDGLQEHIAKEEDSLFPASLSALGGHEWDAAISAWQRAHPGEQLLES</sequence>
<comment type="caution">
    <text evidence="2">The sequence shown here is derived from an EMBL/GenBank/DDBJ whole genome shotgun (WGS) entry which is preliminary data.</text>
</comment>
<organism evidence="2 3">
    <name type="scientific">Gordonia hirsuta DSM 44140 = NBRC 16056</name>
    <dbReference type="NCBI Taxonomy" id="1121927"/>
    <lineage>
        <taxon>Bacteria</taxon>
        <taxon>Bacillati</taxon>
        <taxon>Actinomycetota</taxon>
        <taxon>Actinomycetes</taxon>
        <taxon>Mycobacteriales</taxon>
        <taxon>Gordoniaceae</taxon>
        <taxon>Gordonia</taxon>
    </lineage>
</organism>
<reference evidence="2 3" key="1">
    <citation type="submission" date="2012-12" db="EMBL/GenBank/DDBJ databases">
        <title>Whole genome shotgun sequence of Gordonia hirsuta NBRC 16056.</title>
        <authorList>
            <person name="Isaki-Nakamura S."/>
            <person name="Hosoyama A."/>
            <person name="Tsuchikane K."/>
            <person name="Katsumata H."/>
            <person name="Baba S."/>
            <person name="Yamazaki S."/>
            <person name="Fujita N."/>
        </authorList>
    </citation>
    <scope>NUCLEOTIDE SEQUENCE [LARGE SCALE GENOMIC DNA]</scope>
    <source>
        <strain evidence="2 3">NBRC 16056</strain>
    </source>
</reference>
<dbReference type="Proteomes" id="UP000053405">
    <property type="component" value="Unassembled WGS sequence"/>
</dbReference>
<dbReference type="STRING" id="1121927.GOHSU_22_00950"/>
<dbReference type="AlphaFoldDB" id="L7L912"/>
<name>L7L912_9ACTN</name>